<dbReference type="OrthoDB" id="2590365at2759"/>
<gene>
    <name evidence="2" type="ORF">PPNO1_LOCUS3861</name>
</gene>
<sequence length="538" mass="59211">MKLLSFLLVFSLTPQVVLSADAIEGVCNGIKSIYDCKAIITIPTGAKVKTCKNKFFETDPCKTKFEYNYPCPTWRKPGRTCKGWTCAPGTRETWIDTPCGLTITTKKLDICQTVRGAMGNVGKQYINTIGAVCNCLPKFFEMAGRDLFKSVSSGSALTGAASAMIGEIMQLQKCAIDNGFNVKDNKEEVMRGDLASTDGWTVIQATEIDLATYGELAAAIGACVLGSCDTIGTFFVRYLEKSKEVMEKQITTALNQWINVFDKIEEQIKKIGASVEVLVSRLDGLPAKIKAIEEKACKSGNCVVGEVTSFMQQDAAWRRTKLTKRPKTSIRSRRRYPNLQRRKKAATDGAAAVESMIDITRATIEVAKSIPDSETIIQLIVSGQITEIQDIIESIKITKDVAKSSSAIVEGLLAKDWSNVGSLSPPVAAGLQEIQDLLRTEISEPLRDVTNTLQGLGAVLNAFPIKDGRFSFKSGVSSYRRWSTVSMSVPCSRQKTQRYEISGFKGSFSYPEFYSCPYGPKELPWPNHHIPYFKFKVG</sequence>
<protein>
    <submittedName>
        <fullName evidence="2">Uncharacterized protein</fullName>
    </submittedName>
</protein>
<organism evidence="2 3">
    <name type="scientific">Parascedosporium putredinis</name>
    <dbReference type="NCBI Taxonomy" id="1442378"/>
    <lineage>
        <taxon>Eukaryota</taxon>
        <taxon>Fungi</taxon>
        <taxon>Dikarya</taxon>
        <taxon>Ascomycota</taxon>
        <taxon>Pezizomycotina</taxon>
        <taxon>Sordariomycetes</taxon>
        <taxon>Hypocreomycetidae</taxon>
        <taxon>Microascales</taxon>
        <taxon>Microascaceae</taxon>
        <taxon>Parascedosporium</taxon>
    </lineage>
</organism>
<evidence type="ECO:0000256" key="1">
    <source>
        <dbReference type="SAM" id="SignalP"/>
    </source>
</evidence>
<proteinExistence type="predicted"/>
<keyword evidence="1" id="KW-0732">Signal</keyword>
<evidence type="ECO:0000313" key="3">
    <source>
        <dbReference type="Proteomes" id="UP000838763"/>
    </source>
</evidence>
<dbReference type="AlphaFoldDB" id="A0A9P1MAX7"/>
<accession>A0A9P1MAX7</accession>
<reference evidence="2" key="1">
    <citation type="submission" date="2022-11" db="EMBL/GenBank/DDBJ databases">
        <authorList>
            <person name="Scott C."/>
            <person name="Bruce N."/>
        </authorList>
    </citation>
    <scope>NUCLEOTIDE SEQUENCE</scope>
</reference>
<feature type="signal peptide" evidence="1">
    <location>
        <begin position="1"/>
        <end position="19"/>
    </location>
</feature>
<name>A0A9P1MAX7_9PEZI</name>
<dbReference type="EMBL" id="CALLCH030000010">
    <property type="protein sequence ID" value="CAI4214130.1"/>
    <property type="molecule type" value="Genomic_DNA"/>
</dbReference>
<dbReference type="Proteomes" id="UP000838763">
    <property type="component" value="Unassembled WGS sequence"/>
</dbReference>
<feature type="chain" id="PRO_5040433775" evidence="1">
    <location>
        <begin position="20"/>
        <end position="538"/>
    </location>
</feature>
<keyword evidence="3" id="KW-1185">Reference proteome</keyword>
<evidence type="ECO:0000313" key="2">
    <source>
        <dbReference type="EMBL" id="CAI4214130.1"/>
    </source>
</evidence>
<comment type="caution">
    <text evidence="2">The sequence shown here is derived from an EMBL/GenBank/DDBJ whole genome shotgun (WGS) entry which is preliminary data.</text>
</comment>